<evidence type="ECO:0000256" key="2">
    <source>
        <dbReference type="ARBA" id="ARBA00022759"/>
    </source>
</evidence>
<keyword evidence="6" id="KW-1185">Reference proteome</keyword>
<comment type="caution">
    <text evidence="5">The sequence shown here is derived from an EMBL/GenBank/DDBJ whole genome shotgun (WGS) entry which is preliminary data.</text>
</comment>
<dbReference type="PANTHER" id="PTHR12302">
    <property type="entry name" value="EBNA2 BINDING PROTEIN P100"/>
    <property type="match status" value="1"/>
</dbReference>
<dbReference type="InterPro" id="IPR035437">
    <property type="entry name" value="SNase_OB-fold_sf"/>
</dbReference>
<dbReference type="EMBL" id="JBHZOL010000066">
    <property type="protein sequence ID" value="MFE4106564.1"/>
    <property type="molecule type" value="Genomic_DNA"/>
</dbReference>
<proteinExistence type="predicted"/>
<evidence type="ECO:0000256" key="3">
    <source>
        <dbReference type="ARBA" id="ARBA00022801"/>
    </source>
</evidence>
<dbReference type="PROSITE" id="PS50830">
    <property type="entry name" value="TNASE_3"/>
    <property type="match status" value="1"/>
</dbReference>
<dbReference type="Proteomes" id="UP001600165">
    <property type="component" value="Unassembled WGS sequence"/>
</dbReference>
<keyword evidence="1" id="KW-0540">Nuclease</keyword>
<dbReference type="SUPFAM" id="SSF50199">
    <property type="entry name" value="Staphylococcal nuclease"/>
    <property type="match status" value="1"/>
</dbReference>
<sequence length="180" mass="20445">MLRSRLWGFLLVCLFSGYLGGCQGITPPLENSYQSQVDYVVSGQAIALTTPIGSDPAIDQIRLAGIQAPDLEQTPWGEAARQRLQELVEKAAVRLELTSLEPDAYQRLWAYVWRDRQLINQQLVNEGYVLVDLDSLAHSPYEQSFRRAQERARLVGVGIWQPDQPLRLTPTEFRQQQSHP</sequence>
<reference evidence="5 6" key="1">
    <citation type="submission" date="2024-10" db="EMBL/GenBank/DDBJ databases">
        <authorList>
            <person name="Ratan Roy A."/>
            <person name="Morales Sandoval P.H."/>
            <person name="De Los Santos Villalobos S."/>
            <person name="Chakraborty S."/>
            <person name="Mukherjee J."/>
        </authorList>
    </citation>
    <scope>NUCLEOTIDE SEQUENCE [LARGE SCALE GENOMIC DNA]</scope>
    <source>
        <strain evidence="5 6">S1</strain>
    </source>
</reference>
<dbReference type="RefSeq" id="WP_377964434.1">
    <property type="nucleotide sequence ID" value="NZ_JBHZOL010000066.1"/>
</dbReference>
<name>A0ABW6IEF1_9CYAN</name>
<organism evidence="5 6">
    <name type="scientific">Almyronema epifaneia S1</name>
    <dbReference type="NCBI Taxonomy" id="2991925"/>
    <lineage>
        <taxon>Bacteria</taxon>
        <taxon>Bacillati</taxon>
        <taxon>Cyanobacteriota</taxon>
        <taxon>Cyanophyceae</taxon>
        <taxon>Nodosilineales</taxon>
        <taxon>Nodosilineaceae</taxon>
        <taxon>Almyronema</taxon>
        <taxon>Almyronema epifaneia</taxon>
    </lineage>
</organism>
<accession>A0ABW6IEF1</accession>
<evidence type="ECO:0000256" key="1">
    <source>
        <dbReference type="ARBA" id="ARBA00022722"/>
    </source>
</evidence>
<gene>
    <name evidence="5" type="ORF">ACFVKH_09765</name>
</gene>
<dbReference type="Pfam" id="PF00565">
    <property type="entry name" value="SNase"/>
    <property type="match status" value="1"/>
</dbReference>
<dbReference type="SMART" id="SM00318">
    <property type="entry name" value="SNc"/>
    <property type="match status" value="1"/>
</dbReference>
<evidence type="ECO:0000313" key="5">
    <source>
        <dbReference type="EMBL" id="MFE4106564.1"/>
    </source>
</evidence>
<dbReference type="InterPro" id="IPR016071">
    <property type="entry name" value="Staphylococal_nuclease_OB-fold"/>
</dbReference>
<dbReference type="Gene3D" id="2.40.50.90">
    <property type="match status" value="1"/>
</dbReference>
<evidence type="ECO:0000259" key="4">
    <source>
        <dbReference type="PROSITE" id="PS50830"/>
    </source>
</evidence>
<keyword evidence="2" id="KW-0255">Endonuclease</keyword>
<dbReference type="PANTHER" id="PTHR12302:SF3">
    <property type="entry name" value="SERINE_THREONINE-PROTEIN KINASE 31"/>
    <property type="match status" value="1"/>
</dbReference>
<protein>
    <submittedName>
        <fullName evidence="5">Thermonuclease family protein</fullName>
    </submittedName>
</protein>
<feature type="domain" description="TNase-like" evidence="4">
    <location>
        <begin position="31"/>
        <end position="162"/>
    </location>
</feature>
<evidence type="ECO:0000313" key="6">
    <source>
        <dbReference type="Proteomes" id="UP001600165"/>
    </source>
</evidence>
<keyword evidence="3" id="KW-0378">Hydrolase</keyword>